<accession>A0A6J4EF73</accession>
<dbReference type="KEGG" id="vg:77949731"/>
<keyword evidence="2" id="KW-1185">Reference proteome</keyword>
<dbReference type="Proteomes" id="UP000504721">
    <property type="component" value="Segment"/>
</dbReference>
<reference evidence="1 2" key="1">
    <citation type="submission" date="2020-06" db="EMBL/GenBank/DDBJ databases">
        <title>Genomic and proteomic analysis of O18-011, a novel Escherichia coli phage.</title>
        <authorList>
            <person name="Shahin K."/>
            <person name="Bao H."/>
            <person name="Soleimani-Delfan A."/>
            <person name="Wang R."/>
        </authorList>
    </citation>
    <scope>NUCLEOTIDE SEQUENCE [LARGE SCALE GENOMIC DNA]</scope>
</reference>
<dbReference type="EMBL" id="LC553735">
    <property type="protein sequence ID" value="BCG45062.1"/>
    <property type="molecule type" value="Genomic_DNA"/>
</dbReference>
<protein>
    <submittedName>
        <fullName evidence="1">Uncharacterized protein</fullName>
    </submittedName>
</protein>
<sequence length="37" mass="4145">MELAKLKEEIDQLYSDEQSRLLSLSLLGDLTCDGCTI</sequence>
<evidence type="ECO:0000313" key="1">
    <source>
        <dbReference type="EMBL" id="BCG45062.1"/>
    </source>
</evidence>
<dbReference type="GeneID" id="77949731"/>
<evidence type="ECO:0000313" key="2">
    <source>
        <dbReference type="Proteomes" id="UP000504721"/>
    </source>
</evidence>
<proteinExistence type="predicted"/>
<name>A0A6J4EF73_9CAUD</name>
<organism evidence="1 2">
    <name type="scientific">Escherichia phage O18-011</name>
    <dbReference type="NCBI Taxonomy" id="2742113"/>
    <lineage>
        <taxon>Viruses</taxon>
        <taxon>Duplodnaviria</taxon>
        <taxon>Heunggongvirae</taxon>
        <taxon>Uroviricota</taxon>
        <taxon>Caudoviricetes</taxon>
        <taxon>Mktvariviridae</taxon>
        <taxon>Gordonclarkvirinae</taxon>
        <taxon>Kuravirus</taxon>
        <taxon>Kuravirus O18011</taxon>
    </lineage>
</organism>
<dbReference type="RefSeq" id="YP_010673434.1">
    <property type="nucleotide sequence ID" value="NC_070985.1"/>
</dbReference>